<reference evidence="2 3" key="1">
    <citation type="journal article" date="2016" name="Mol. Biol. Evol.">
        <title>Comparative Genomics of Early-Diverging Mushroom-Forming Fungi Provides Insights into the Origins of Lignocellulose Decay Capabilities.</title>
        <authorList>
            <person name="Nagy L.G."/>
            <person name="Riley R."/>
            <person name="Tritt A."/>
            <person name="Adam C."/>
            <person name="Daum C."/>
            <person name="Floudas D."/>
            <person name="Sun H."/>
            <person name="Yadav J.S."/>
            <person name="Pangilinan J."/>
            <person name="Larsson K.H."/>
            <person name="Matsuura K."/>
            <person name="Barry K."/>
            <person name="Labutti K."/>
            <person name="Kuo R."/>
            <person name="Ohm R.A."/>
            <person name="Bhattacharya S.S."/>
            <person name="Shirouzu T."/>
            <person name="Yoshinaga Y."/>
            <person name="Martin F.M."/>
            <person name="Grigoriev I.V."/>
            <person name="Hibbett D.S."/>
        </authorList>
    </citation>
    <scope>NUCLEOTIDE SEQUENCE [LARGE SCALE GENOMIC DNA]</scope>
    <source>
        <strain evidence="2 3">HHB12029</strain>
    </source>
</reference>
<dbReference type="EMBL" id="KV426148">
    <property type="protein sequence ID" value="KZV86687.1"/>
    <property type="molecule type" value="Genomic_DNA"/>
</dbReference>
<feature type="region of interest" description="Disordered" evidence="1">
    <location>
        <begin position="68"/>
        <end position="112"/>
    </location>
</feature>
<feature type="compositionally biased region" description="Polar residues" evidence="1">
    <location>
        <begin position="68"/>
        <end position="81"/>
    </location>
</feature>
<keyword evidence="3" id="KW-1185">Reference proteome</keyword>
<evidence type="ECO:0000256" key="1">
    <source>
        <dbReference type="SAM" id="MobiDB-lite"/>
    </source>
</evidence>
<evidence type="ECO:0000313" key="2">
    <source>
        <dbReference type="EMBL" id="KZV86687.1"/>
    </source>
</evidence>
<accession>A0A165EDK7</accession>
<dbReference type="InParanoid" id="A0A165EDK7"/>
<proteinExistence type="predicted"/>
<dbReference type="AlphaFoldDB" id="A0A165EDK7"/>
<sequence>MSTVALIAFPPRHDSSDDVPISQPATHIFTNAYCTEPWSLRGSNADKDYSTWLEQLDEIFRSPVLRTSSQGFRAPPTSTFRVSRGMSGKHSRPGQRDPVRQRMPPQYSAERDDPFLSAKYTEQVVLYYSRAFAPCPNSAILVTAERSNSPPWQVATALEPPALRTVAETACTGLATPALSTQLSAGGRSSMQLFFLVASCHGVTRLQRAMTIYD</sequence>
<organism evidence="2 3">
    <name type="scientific">Exidia glandulosa HHB12029</name>
    <dbReference type="NCBI Taxonomy" id="1314781"/>
    <lineage>
        <taxon>Eukaryota</taxon>
        <taxon>Fungi</taxon>
        <taxon>Dikarya</taxon>
        <taxon>Basidiomycota</taxon>
        <taxon>Agaricomycotina</taxon>
        <taxon>Agaricomycetes</taxon>
        <taxon>Auriculariales</taxon>
        <taxon>Exidiaceae</taxon>
        <taxon>Exidia</taxon>
    </lineage>
</organism>
<dbReference type="Proteomes" id="UP000077266">
    <property type="component" value="Unassembled WGS sequence"/>
</dbReference>
<protein>
    <submittedName>
        <fullName evidence="2">Uncharacterized protein</fullName>
    </submittedName>
</protein>
<evidence type="ECO:0000313" key="3">
    <source>
        <dbReference type="Proteomes" id="UP000077266"/>
    </source>
</evidence>
<gene>
    <name evidence="2" type="ORF">EXIGLDRAFT_774385</name>
</gene>
<name>A0A165EDK7_EXIGL</name>